<reference evidence="2 3" key="1">
    <citation type="journal article" date="2018" name="Nat. Ecol. Evol.">
        <title>Pezizomycetes genomes reveal the molecular basis of ectomycorrhizal truffle lifestyle.</title>
        <authorList>
            <person name="Murat C."/>
            <person name="Payen T."/>
            <person name="Noel B."/>
            <person name="Kuo A."/>
            <person name="Morin E."/>
            <person name="Chen J."/>
            <person name="Kohler A."/>
            <person name="Krizsan K."/>
            <person name="Balestrini R."/>
            <person name="Da Silva C."/>
            <person name="Montanini B."/>
            <person name="Hainaut M."/>
            <person name="Levati E."/>
            <person name="Barry K.W."/>
            <person name="Belfiori B."/>
            <person name="Cichocki N."/>
            <person name="Clum A."/>
            <person name="Dockter R.B."/>
            <person name="Fauchery L."/>
            <person name="Guy J."/>
            <person name="Iotti M."/>
            <person name="Le Tacon F."/>
            <person name="Lindquist E.A."/>
            <person name="Lipzen A."/>
            <person name="Malagnac F."/>
            <person name="Mello A."/>
            <person name="Molinier V."/>
            <person name="Miyauchi S."/>
            <person name="Poulain J."/>
            <person name="Riccioni C."/>
            <person name="Rubini A."/>
            <person name="Sitrit Y."/>
            <person name="Splivallo R."/>
            <person name="Traeger S."/>
            <person name="Wang M."/>
            <person name="Zifcakova L."/>
            <person name="Wipf D."/>
            <person name="Zambonelli A."/>
            <person name="Paolocci F."/>
            <person name="Nowrousian M."/>
            <person name="Ottonello S."/>
            <person name="Baldrian P."/>
            <person name="Spatafora J.W."/>
            <person name="Henrissat B."/>
            <person name="Nagy L.G."/>
            <person name="Aury J.M."/>
            <person name="Wincker P."/>
            <person name="Grigoriev I.V."/>
            <person name="Bonfante P."/>
            <person name="Martin F.M."/>
        </authorList>
    </citation>
    <scope>NUCLEOTIDE SEQUENCE [LARGE SCALE GENOMIC DNA]</scope>
    <source>
        <strain evidence="2 3">CCBAS932</strain>
    </source>
</reference>
<feature type="region of interest" description="Disordered" evidence="1">
    <location>
        <begin position="80"/>
        <end position="101"/>
    </location>
</feature>
<feature type="compositionally biased region" description="Basic residues" evidence="1">
    <location>
        <begin position="80"/>
        <end position="94"/>
    </location>
</feature>
<evidence type="ECO:0000313" key="3">
    <source>
        <dbReference type="Proteomes" id="UP000277580"/>
    </source>
</evidence>
<dbReference type="EMBL" id="ML119190">
    <property type="protein sequence ID" value="RPB07226.1"/>
    <property type="molecule type" value="Genomic_DNA"/>
</dbReference>
<dbReference type="Proteomes" id="UP000277580">
    <property type="component" value="Unassembled WGS sequence"/>
</dbReference>
<evidence type="ECO:0000313" key="2">
    <source>
        <dbReference type="EMBL" id="RPB07226.1"/>
    </source>
</evidence>
<evidence type="ECO:0000256" key="1">
    <source>
        <dbReference type="SAM" id="MobiDB-lite"/>
    </source>
</evidence>
<name>A0A3N4K9N6_9PEZI</name>
<sequence length="228" mass="25397">MDLALPKQDYMSQRTLSSDADNTYPLHIGHQLSVPFRIDLTHATITPQICYHIPTPALQQAHTYHPVLIQLQQRSRIHKRDRNFSRKRVSKKNSKSVISRSNKIGSTGGPCCIHIHPKLQSGPDFLIARLVQLADSVEGTVGYFNALCPAILAGVRHVHCVRAKPVMTPGVFSDGAVFGDLTPFKEQLTDPVLQELLMSVMIGNLTITLVYRLETLITSLLTRHMSLS</sequence>
<dbReference type="InParanoid" id="A0A3N4K9N6"/>
<organism evidence="2 3">
    <name type="scientific">Morchella conica CCBAS932</name>
    <dbReference type="NCBI Taxonomy" id="1392247"/>
    <lineage>
        <taxon>Eukaryota</taxon>
        <taxon>Fungi</taxon>
        <taxon>Dikarya</taxon>
        <taxon>Ascomycota</taxon>
        <taxon>Pezizomycotina</taxon>
        <taxon>Pezizomycetes</taxon>
        <taxon>Pezizales</taxon>
        <taxon>Morchellaceae</taxon>
        <taxon>Morchella</taxon>
    </lineage>
</organism>
<gene>
    <name evidence="2" type="ORF">P167DRAFT_549919</name>
</gene>
<protein>
    <submittedName>
        <fullName evidence="2">Uncharacterized protein</fullName>
    </submittedName>
</protein>
<proteinExistence type="predicted"/>
<accession>A0A3N4K9N6</accession>
<keyword evidence="3" id="KW-1185">Reference proteome</keyword>
<dbReference type="OrthoDB" id="10526510at2759"/>
<dbReference type="AlphaFoldDB" id="A0A3N4K9N6"/>